<dbReference type="EMBL" id="CAID01000008">
    <property type="protein sequence ID" value="CEG01572.1"/>
    <property type="molecule type" value="Genomic_DNA"/>
</dbReference>
<dbReference type="Proteomes" id="UP000009170">
    <property type="component" value="Unassembled WGS sequence"/>
</dbReference>
<keyword evidence="1" id="KW-0238">DNA-binding</keyword>
<evidence type="ECO:0000313" key="5">
    <source>
        <dbReference type="Proteomes" id="UP000009170"/>
    </source>
</evidence>
<keyword evidence="2" id="KW-0539">Nucleus</keyword>
<comment type="caution">
    <text evidence="4">The sequence shown here is derived from an EMBL/GenBank/DDBJ whole genome shotgun (WGS) entry which is preliminary data.</text>
</comment>
<dbReference type="GO" id="GO:0003682">
    <property type="term" value="F:chromatin binding"/>
    <property type="evidence" value="ECO:0007669"/>
    <property type="project" value="InterPro"/>
</dbReference>
<dbReference type="PANTHER" id="PTHR21677:SF1">
    <property type="entry name" value="PROTEIN CRAMPED-LIKE"/>
    <property type="match status" value="1"/>
</dbReference>
<reference evidence="5" key="1">
    <citation type="journal article" date="2006" name="Proc. Natl. Acad. Sci. U.S.A.">
        <title>Genome analysis of the smallest free-living eukaryote Ostreococcus tauri unveils many unique features.</title>
        <authorList>
            <person name="Derelle E."/>
            <person name="Ferraz C."/>
            <person name="Rombauts S."/>
            <person name="Rouze P."/>
            <person name="Worden A.Z."/>
            <person name="Robbens S."/>
            <person name="Partensky F."/>
            <person name="Degroeve S."/>
            <person name="Echeynie S."/>
            <person name="Cooke R."/>
            <person name="Saeys Y."/>
            <person name="Wuyts J."/>
            <person name="Jabbari K."/>
            <person name="Bowler C."/>
            <person name="Panaud O."/>
            <person name="Piegu B."/>
            <person name="Ball S.G."/>
            <person name="Ral J.-P."/>
            <person name="Bouget F.-Y."/>
            <person name="Piganeau G."/>
            <person name="De Baets B."/>
            <person name="Picard A."/>
            <person name="Delseny M."/>
            <person name="Demaille J."/>
            <person name="Van de Peer Y."/>
            <person name="Moreau H."/>
        </authorList>
    </citation>
    <scope>NUCLEOTIDE SEQUENCE [LARGE SCALE GENOMIC DNA]</scope>
    <source>
        <strain evidence="5">OTTH 0595 / CCAP 157/2 / RCC745</strain>
    </source>
</reference>
<organism evidence="4 5">
    <name type="scientific">Ostreococcus tauri</name>
    <name type="common">Marine green alga</name>
    <dbReference type="NCBI Taxonomy" id="70448"/>
    <lineage>
        <taxon>Eukaryota</taxon>
        <taxon>Viridiplantae</taxon>
        <taxon>Chlorophyta</taxon>
        <taxon>Mamiellophyceae</taxon>
        <taxon>Mamiellales</taxon>
        <taxon>Bathycoccaceae</taxon>
        <taxon>Ostreococcus</taxon>
    </lineage>
</organism>
<dbReference type="InParanoid" id="A0A090MEZ7"/>
<dbReference type="AlphaFoldDB" id="A0A090MEZ7"/>
<evidence type="ECO:0000256" key="2">
    <source>
        <dbReference type="ARBA" id="ARBA00023242"/>
    </source>
</evidence>
<dbReference type="GeneID" id="9831479"/>
<dbReference type="GO" id="GO:0003677">
    <property type="term" value="F:DNA binding"/>
    <property type="evidence" value="ECO:0007669"/>
    <property type="project" value="UniProtKB-KW"/>
</dbReference>
<sequence>MDEERAFHEAHARSRGDMGTVMAVLMRSPFRRERGMVSRFRNNSLRRLQRVLQMKNLSLDGKNKMEVVKAFEAYWAFRCREGLPGEDVQSFGRRLNNHANGLMTRCAEALRKELRSVIARPEWHADDANERGREALMNSNVIAAAAAAAATAVKEEKDEGMQPTAARITEDGKLKFVLQLFPKDDDTAKRMNKHGYNPLCELTFRHKKSVPGLVLHLSEKWVKASPSPSHILQLHPFEADGKVGPWNATLENATALDVYNALGEPYCFRLRYCWEDRHAAIAATKSRTPPSSGKRKAAAISLGGISLDTALNFDPIPGDTPAVKAQKPVVDLNGELTFGDFEGRGFSNMFAPTRDGHTRLNASRQPFASVNSPTKTNGFARIFASPEKKKSLAPSDDSLLRVLDGIEDNEGGDPSVADPISGMAIGDSLFGPGDSMFHNAILGGGETRSRAAGRKSGSHGPMNFAGMFTKKS</sequence>
<dbReference type="GO" id="GO:0007389">
    <property type="term" value="P:pattern specification process"/>
    <property type="evidence" value="ECO:0007669"/>
    <property type="project" value="TreeGrafter"/>
</dbReference>
<name>A0A090MEZ7_OSTTA</name>
<dbReference type="GO" id="GO:0005634">
    <property type="term" value="C:nucleus"/>
    <property type="evidence" value="ECO:0007669"/>
    <property type="project" value="TreeGrafter"/>
</dbReference>
<protein>
    <submittedName>
        <fullName evidence="4">Unnamed product</fullName>
    </submittedName>
</protein>
<keyword evidence="5" id="KW-1185">Reference proteome</keyword>
<gene>
    <name evidence="4" type="ORF">OT_ostta08g03420</name>
</gene>
<dbReference type="RefSeq" id="XP_022841039.1">
    <property type="nucleotide sequence ID" value="XM_022983643.1"/>
</dbReference>
<reference evidence="4 5" key="2">
    <citation type="journal article" date="2014" name="BMC Genomics">
        <title>An improved genome of the model marine alga Ostreococcus tauri unfolds by assessing Illumina de novo assemblies.</title>
        <authorList>
            <person name="Blanc-Mathieu R."/>
            <person name="Verhelst B."/>
            <person name="Derelle E."/>
            <person name="Rombauts S."/>
            <person name="Bouget F.Y."/>
            <person name="Carre I."/>
            <person name="Chateau A."/>
            <person name="Eyre-Walker A."/>
            <person name="Grimsley N."/>
            <person name="Moreau H."/>
            <person name="Piegu B."/>
            <person name="Rivals E."/>
            <person name="Schackwitz W."/>
            <person name="Van de Peer Y."/>
            <person name="Piganeau G."/>
        </authorList>
    </citation>
    <scope>NUCLEOTIDE SEQUENCE [LARGE SCALE GENOMIC DNA]</scope>
    <source>
        <strain evidence="5">OTTH 0595 / CCAP 157/2 / RCC745</strain>
    </source>
</reference>
<evidence type="ECO:0000256" key="3">
    <source>
        <dbReference type="SAM" id="MobiDB-lite"/>
    </source>
</evidence>
<evidence type="ECO:0000313" key="4">
    <source>
        <dbReference type="EMBL" id="CEG01572.1"/>
    </source>
</evidence>
<proteinExistence type="predicted"/>
<dbReference type="KEGG" id="ota:OT_ostta08g03420"/>
<dbReference type="OrthoDB" id="745018at2759"/>
<accession>A0A090MEZ7</accession>
<dbReference type="InterPro" id="IPR055315">
    <property type="entry name" value="Cramped-like"/>
</dbReference>
<dbReference type="PANTHER" id="PTHR21677">
    <property type="entry name" value="CRAMPED PROTEIN"/>
    <property type="match status" value="1"/>
</dbReference>
<feature type="region of interest" description="Disordered" evidence="3">
    <location>
        <begin position="447"/>
        <end position="472"/>
    </location>
</feature>
<evidence type="ECO:0000256" key="1">
    <source>
        <dbReference type="ARBA" id="ARBA00023125"/>
    </source>
</evidence>